<evidence type="ECO:0000259" key="2">
    <source>
        <dbReference type="PROSITE" id="PS51841"/>
    </source>
</evidence>
<evidence type="ECO:0000313" key="3">
    <source>
        <dbReference type="EMBL" id="CEF96525.1"/>
    </source>
</evidence>
<protein>
    <submittedName>
        <fullName evidence="3">Lamin Tail Domain</fullName>
    </submittedName>
</protein>
<dbReference type="Gene3D" id="2.60.40.1260">
    <property type="entry name" value="Lamin Tail domain"/>
    <property type="match status" value="1"/>
</dbReference>
<organism evidence="3 4">
    <name type="scientific">Ostreococcus tauri</name>
    <name type="common">Marine green alga</name>
    <dbReference type="NCBI Taxonomy" id="70448"/>
    <lineage>
        <taxon>Eukaryota</taxon>
        <taxon>Viridiplantae</taxon>
        <taxon>Chlorophyta</taxon>
        <taxon>Mamiellophyceae</taxon>
        <taxon>Mamiellales</taxon>
        <taxon>Bathycoccaceae</taxon>
        <taxon>Ostreococcus</taxon>
    </lineage>
</organism>
<evidence type="ECO:0000313" key="4">
    <source>
        <dbReference type="Proteomes" id="UP000009170"/>
    </source>
</evidence>
<dbReference type="InterPro" id="IPR036415">
    <property type="entry name" value="Lamin_tail_dom_sf"/>
</dbReference>
<dbReference type="EMBL" id="CAID01000001">
    <property type="protein sequence ID" value="CEF96525.1"/>
    <property type="molecule type" value="Genomic_DNA"/>
</dbReference>
<dbReference type="PROSITE" id="PS51841">
    <property type="entry name" value="LTD"/>
    <property type="match status" value="1"/>
</dbReference>
<dbReference type="PROSITE" id="PS51257">
    <property type="entry name" value="PROKAR_LIPOPROTEIN"/>
    <property type="match status" value="1"/>
</dbReference>
<dbReference type="Pfam" id="PF00932">
    <property type="entry name" value="LTD"/>
    <property type="match status" value="1"/>
</dbReference>
<feature type="signal peptide" evidence="1">
    <location>
        <begin position="1"/>
        <end position="31"/>
    </location>
</feature>
<dbReference type="InterPro" id="IPR001322">
    <property type="entry name" value="Lamin_tail_dom"/>
</dbReference>
<feature type="chain" id="PRO_5001859082" evidence="1">
    <location>
        <begin position="32"/>
        <end position="230"/>
    </location>
</feature>
<dbReference type="InParanoid" id="A0A090LX97"/>
<dbReference type="Proteomes" id="UP000009170">
    <property type="component" value="Unassembled WGS sequence"/>
</dbReference>
<dbReference type="OrthoDB" id="10377308at2759"/>
<sequence>MPMMVRARRFSTLATTLAIVVACTNARCAHAQRKGGKQDTSYGEVIITEISYEQASPEDALVTEIAGSDDWVELYNPSKTLTVNLTGFALTDLTARKLKKARPEKVAKHLFVLPENTVIAPKSFAVIARDEMAFREAYAEREVAIGALVRGSFRFGLSAKGETIRILDRSNATVFELKYDDKGTWPNTREAGHSLELVDVRQDPNDSYSWIASSENGGTPGEVNSVAVSW</sequence>
<comment type="caution">
    <text evidence="3">The sequence shown here is derived from an EMBL/GenBank/DDBJ whole genome shotgun (WGS) entry which is preliminary data.</text>
</comment>
<reference evidence="3 4" key="2">
    <citation type="journal article" date="2014" name="BMC Genomics">
        <title>An improved genome of the model marine alga Ostreococcus tauri unfolds by assessing Illumina de novo assemblies.</title>
        <authorList>
            <person name="Blanc-Mathieu R."/>
            <person name="Verhelst B."/>
            <person name="Derelle E."/>
            <person name="Rombauts S."/>
            <person name="Bouget F.Y."/>
            <person name="Carre I."/>
            <person name="Chateau A."/>
            <person name="Eyre-Walker A."/>
            <person name="Grimsley N."/>
            <person name="Moreau H."/>
            <person name="Piegu B."/>
            <person name="Rivals E."/>
            <person name="Schackwitz W."/>
            <person name="Van de Peer Y."/>
            <person name="Piganeau G."/>
        </authorList>
    </citation>
    <scope>NUCLEOTIDE SEQUENCE [LARGE SCALE GENOMIC DNA]</scope>
    <source>
        <strain evidence="4">OTTH 0595 / CCAP 157/2 / RCC745</strain>
    </source>
</reference>
<dbReference type="RefSeq" id="XP_022838142.1">
    <property type="nucleotide sequence ID" value="XM_022985243.1"/>
</dbReference>
<gene>
    <name evidence="3" type="ORF">OT_ostta01g00850</name>
</gene>
<dbReference type="KEGG" id="ota:OT_ostta01g00850"/>
<keyword evidence="4" id="KW-1185">Reference proteome</keyword>
<dbReference type="AlphaFoldDB" id="A0A090LX97"/>
<dbReference type="GeneID" id="9835030"/>
<feature type="domain" description="LTD" evidence="2">
    <location>
        <begin position="33"/>
        <end position="212"/>
    </location>
</feature>
<dbReference type="SUPFAM" id="SSF74853">
    <property type="entry name" value="Lamin A/C globular tail domain"/>
    <property type="match status" value="1"/>
</dbReference>
<name>A0A090LX97_OSTTA</name>
<evidence type="ECO:0000256" key="1">
    <source>
        <dbReference type="SAM" id="SignalP"/>
    </source>
</evidence>
<accession>A0A090LX97</accession>
<keyword evidence="1" id="KW-0732">Signal</keyword>
<reference evidence="4" key="1">
    <citation type="journal article" date="2006" name="Proc. Natl. Acad. Sci. U.S.A.">
        <title>Genome analysis of the smallest free-living eukaryote Ostreococcus tauri unveils many unique features.</title>
        <authorList>
            <person name="Derelle E."/>
            <person name="Ferraz C."/>
            <person name="Rombauts S."/>
            <person name="Rouze P."/>
            <person name="Worden A.Z."/>
            <person name="Robbens S."/>
            <person name="Partensky F."/>
            <person name="Degroeve S."/>
            <person name="Echeynie S."/>
            <person name="Cooke R."/>
            <person name="Saeys Y."/>
            <person name="Wuyts J."/>
            <person name="Jabbari K."/>
            <person name="Bowler C."/>
            <person name="Panaud O."/>
            <person name="Piegu B."/>
            <person name="Ball S.G."/>
            <person name="Ral J.-P."/>
            <person name="Bouget F.-Y."/>
            <person name="Piganeau G."/>
            <person name="De Baets B."/>
            <person name="Picard A."/>
            <person name="Delseny M."/>
            <person name="Demaille J."/>
            <person name="Van de Peer Y."/>
            <person name="Moreau H."/>
        </authorList>
    </citation>
    <scope>NUCLEOTIDE SEQUENCE [LARGE SCALE GENOMIC DNA]</scope>
    <source>
        <strain evidence="4">OTTH 0595 / CCAP 157/2 / RCC745</strain>
    </source>
</reference>
<proteinExistence type="predicted"/>